<dbReference type="InterPro" id="IPR001965">
    <property type="entry name" value="Znf_PHD"/>
</dbReference>
<comment type="similarity">
    <text evidence="2">Belongs to the PHD-associated homeobox family.</text>
</comment>
<sequence length="963" mass="108033">MIRFDQDPNHGDSPKYPFIYPGLVPGSNPGQCDEQMNRGAGIYAAPVHQFGGYVAGLPSNYLIPLTYNVPTFKSLVVLLLRTTRPSNETEAGGENQAQAGQGQQQQQQQQPRHQRQVVVRRFEIAFQLDIFLILKLAAVIFLFNQDGSRQRPALLVIFATIIYLYQTGALAPFIRWLSQGMHRAAVPPRAHRPDNDPAAAMPLNQDAAPEGQENEAGDGNRANANENVGAGAGQQGNQWWGIVKEIQMVVFGFITSLLPGFHNIDYREKIRPDKELERARKHILDCKLGLRDAIRQLDLLSSVGRMEEKVMAPDGSIHHDHIFCAGCNSREASVDNDIILCDGTCNRAFHQKCLDPPLETESIPPGDQGWFCKICDCKIEIIDTMNAQIGTQYPVDSNWQDIFNEEANLPVGSEATLNKEADWPSDDSEDGDYDPEMKERSNSRSDSGGGGGDNDGGSSSTSVSLASDGVALSTGSWEGHEFGNAVESGEASHEETVHGPRQRKTVDYTKLYHEMFGKDAVLQEQGSEDEDWGPSDRRKRRKESDAASTVVTMCENSKKDEDVVEEVQEQSERDPVSVGGKGGRRPIFRIPRAAVEKLRQVFAENELPSKSVRDSLSKELSLDPEKVSKWFKNTRYMALRNRKAESVKQPEDSKVLLSGDSGPEAVMEKNTEADESHDNMEEIVMEKTTETNEIQETDDETVMETNTDTNQIQETMEETVMEKNTESNVIQETMDEAVMEKNTEANETQDTMDEAVMEERTEANEIQRETMEETIMEKTTEAHEVQDSMDDETNTETNEIQETVDEAVLETNTETNEVQDTMDKSVPLLFNDPTNQTTVSPCHDDNNEEIQHANDYFPTPIEEENQQYLEQKDSSLTLPPHEEVSSEMSLETSIEDNERKEVEEFEAVMEMLCRAENKLLDVTQRLERFRTPKGRKKLGKSSSCLHEEDSVVYVPTPEIKDGR</sequence>
<feature type="domain" description="PHD-type" evidence="16">
    <location>
        <begin position="321"/>
        <end position="378"/>
    </location>
</feature>
<feature type="compositionally biased region" description="Basic and acidic residues" evidence="14">
    <location>
        <begin position="490"/>
        <end position="504"/>
    </location>
</feature>
<evidence type="ECO:0000259" key="17">
    <source>
        <dbReference type="PROSITE" id="PS50071"/>
    </source>
</evidence>
<evidence type="ECO:0000313" key="19">
    <source>
        <dbReference type="Proteomes" id="UP000712600"/>
    </source>
</evidence>
<feature type="region of interest" description="Disordered" evidence="14">
    <location>
        <begin position="876"/>
        <end position="897"/>
    </location>
</feature>
<evidence type="ECO:0000256" key="6">
    <source>
        <dbReference type="ARBA" id="ARBA00023015"/>
    </source>
</evidence>
<dbReference type="InterPro" id="IPR011011">
    <property type="entry name" value="Znf_FYVE_PHD"/>
</dbReference>
<keyword evidence="4 12" id="KW-0863">Zinc-finger</keyword>
<dbReference type="InterPro" id="IPR009057">
    <property type="entry name" value="Homeodomain-like_sf"/>
</dbReference>
<feature type="transmembrane region" description="Helical" evidence="15">
    <location>
        <begin position="124"/>
        <end position="143"/>
    </location>
</feature>
<evidence type="ECO:0000256" key="8">
    <source>
        <dbReference type="ARBA" id="ARBA00023155"/>
    </source>
</evidence>
<dbReference type="GO" id="GO:0003682">
    <property type="term" value="F:chromatin binding"/>
    <property type="evidence" value="ECO:0007669"/>
    <property type="project" value="TreeGrafter"/>
</dbReference>
<evidence type="ECO:0000256" key="5">
    <source>
        <dbReference type="ARBA" id="ARBA00022833"/>
    </source>
</evidence>
<evidence type="ECO:0000256" key="4">
    <source>
        <dbReference type="ARBA" id="ARBA00022771"/>
    </source>
</evidence>
<keyword evidence="15" id="KW-0812">Transmembrane</keyword>
<feature type="region of interest" description="Disordered" evidence="14">
    <location>
        <begin position="86"/>
        <end position="112"/>
    </location>
</feature>
<dbReference type="PANTHER" id="PTHR12628:SF10">
    <property type="entry name" value="HOMEOBOX DOMAIN-CONTAINING PROTEIN"/>
    <property type="match status" value="1"/>
</dbReference>
<evidence type="ECO:0000313" key="18">
    <source>
        <dbReference type="EMBL" id="KAF3505758.1"/>
    </source>
</evidence>
<keyword evidence="15" id="KW-0472">Membrane</keyword>
<feature type="region of interest" description="Disordered" evidence="14">
    <location>
        <begin position="186"/>
        <end position="230"/>
    </location>
</feature>
<dbReference type="CDD" id="cd00086">
    <property type="entry name" value="homeodomain"/>
    <property type="match status" value="1"/>
</dbReference>
<evidence type="ECO:0000256" key="9">
    <source>
        <dbReference type="ARBA" id="ARBA00023163"/>
    </source>
</evidence>
<dbReference type="EMBL" id="QGKX02001521">
    <property type="protein sequence ID" value="KAF3505758.1"/>
    <property type="molecule type" value="Genomic_DNA"/>
</dbReference>
<keyword evidence="15" id="KW-1133">Transmembrane helix</keyword>
<dbReference type="GO" id="GO:0008270">
    <property type="term" value="F:zinc ion binding"/>
    <property type="evidence" value="ECO:0007669"/>
    <property type="project" value="UniProtKB-KW"/>
</dbReference>
<comment type="caution">
    <text evidence="18">The sequence shown here is derived from an EMBL/GenBank/DDBJ whole genome shotgun (WGS) entry which is preliminary data.</text>
</comment>
<evidence type="ECO:0000256" key="12">
    <source>
        <dbReference type="PROSITE-ProRule" id="PRU00146"/>
    </source>
</evidence>
<dbReference type="Proteomes" id="UP000712600">
    <property type="component" value="Unassembled WGS sequence"/>
</dbReference>
<feature type="region of interest" description="Disordered" evidence="14">
    <location>
        <begin position="642"/>
        <end position="679"/>
    </location>
</feature>
<dbReference type="GO" id="GO:0006355">
    <property type="term" value="P:regulation of DNA-templated transcription"/>
    <property type="evidence" value="ECO:0007669"/>
    <property type="project" value="UniProtKB-ARBA"/>
</dbReference>
<organism evidence="18 19">
    <name type="scientific">Brassica cretica</name>
    <name type="common">Mustard</name>
    <dbReference type="NCBI Taxonomy" id="69181"/>
    <lineage>
        <taxon>Eukaryota</taxon>
        <taxon>Viridiplantae</taxon>
        <taxon>Streptophyta</taxon>
        <taxon>Embryophyta</taxon>
        <taxon>Tracheophyta</taxon>
        <taxon>Spermatophyta</taxon>
        <taxon>Magnoliopsida</taxon>
        <taxon>eudicotyledons</taxon>
        <taxon>Gunneridae</taxon>
        <taxon>Pentapetalae</taxon>
        <taxon>rosids</taxon>
        <taxon>malvids</taxon>
        <taxon>Brassicales</taxon>
        <taxon>Brassicaceae</taxon>
        <taxon>Brassiceae</taxon>
        <taxon>Brassica</taxon>
    </lineage>
</organism>
<dbReference type="CDD" id="cd15504">
    <property type="entry name" value="PHD_PRHA_like"/>
    <property type="match status" value="1"/>
</dbReference>
<feature type="compositionally biased region" description="Low complexity" evidence="14">
    <location>
        <begin position="456"/>
        <end position="469"/>
    </location>
</feature>
<protein>
    <recommendedName>
        <fullName evidence="20">PHD-type domain-containing protein</fullName>
    </recommendedName>
</protein>
<dbReference type="Gene3D" id="3.30.40.10">
    <property type="entry name" value="Zinc/RING finger domain, C3HC4 (zinc finger)"/>
    <property type="match status" value="1"/>
</dbReference>
<gene>
    <name evidence="18" type="ORF">F2Q69_00009863</name>
</gene>
<dbReference type="InterPro" id="IPR045876">
    <property type="entry name" value="PRHA-like_PHD-finger"/>
</dbReference>
<dbReference type="SMART" id="SM00389">
    <property type="entry name" value="HOX"/>
    <property type="match status" value="1"/>
</dbReference>
<comment type="subcellular location">
    <subcellularLocation>
        <location evidence="1 11 13">Nucleus</location>
    </subcellularLocation>
</comment>
<dbReference type="SMART" id="SM00249">
    <property type="entry name" value="PHD"/>
    <property type="match status" value="1"/>
</dbReference>
<dbReference type="PROSITE" id="PS50016">
    <property type="entry name" value="ZF_PHD_2"/>
    <property type="match status" value="1"/>
</dbReference>
<dbReference type="GO" id="GO:0045814">
    <property type="term" value="P:negative regulation of gene expression, epigenetic"/>
    <property type="evidence" value="ECO:0007669"/>
    <property type="project" value="TreeGrafter"/>
</dbReference>
<dbReference type="PROSITE" id="PS01359">
    <property type="entry name" value="ZF_PHD_1"/>
    <property type="match status" value="1"/>
</dbReference>
<dbReference type="InterPro" id="IPR019786">
    <property type="entry name" value="Zinc_finger_PHD-type_CS"/>
</dbReference>
<keyword evidence="9" id="KW-0804">Transcription</keyword>
<feature type="compositionally biased region" description="Polar residues" evidence="14">
    <location>
        <begin position="546"/>
        <end position="555"/>
    </location>
</feature>
<accession>A0A8S9NKW8</accession>
<keyword evidence="3" id="KW-0479">Metal-binding</keyword>
<feature type="domain" description="Homeobox" evidence="17">
    <location>
        <begin position="581"/>
        <end position="641"/>
    </location>
</feature>
<dbReference type="GO" id="GO:0005634">
    <property type="term" value="C:nucleus"/>
    <property type="evidence" value="ECO:0007669"/>
    <property type="project" value="UniProtKB-SubCell"/>
</dbReference>
<feature type="DNA-binding region" description="Homeobox" evidence="11">
    <location>
        <begin position="583"/>
        <end position="642"/>
    </location>
</feature>
<dbReference type="GO" id="GO:0043565">
    <property type="term" value="F:sequence-specific DNA binding"/>
    <property type="evidence" value="ECO:0007669"/>
    <property type="project" value="UniProtKB-ARBA"/>
</dbReference>
<evidence type="ECO:0000256" key="1">
    <source>
        <dbReference type="ARBA" id="ARBA00004123"/>
    </source>
</evidence>
<feature type="compositionally biased region" description="Low complexity" evidence="14">
    <location>
        <begin position="219"/>
        <end position="229"/>
    </location>
</feature>
<evidence type="ECO:0000256" key="7">
    <source>
        <dbReference type="ARBA" id="ARBA00023125"/>
    </source>
</evidence>
<keyword evidence="5" id="KW-0862">Zinc</keyword>
<feature type="compositionally biased region" description="Basic and acidic residues" evidence="14">
    <location>
        <begin position="666"/>
        <end position="679"/>
    </location>
</feature>
<dbReference type="SUPFAM" id="SSF57903">
    <property type="entry name" value="FYVE/PHD zinc finger"/>
    <property type="match status" value="1"/>
</dbReference>
<evidence type="ECO:0000256" key="10">
    <source>
        <dbReference type="ARBA" id="ARBA00023242"/>
    </source>
</evidence>
<dbReference type="InterPro" id="IPR019787">
    <property type="entry name" value="Znf_PHD-finger"/>
</dbReference>
<evidence type="ECO:0000256" key="3">
    <source>
        <dbReference type="ARBA" id="ARBA00022723"/>
    </source>
</evidence>
<dbReference type="InterPro" id="IPR013083">
    <property type="entry name" value="Znf_RING/FYVE/PHD"/>
</dbReference>
<dbReference type="Pfam" id="PF00628">
    <property type="entry name" value="PHD"/>
    <property type="match status" value="1"/>
</dbReference>
<dbReference type="Pfam" id="PF00046">
    <property type="entry name" value="Homeodomain"/>
    <property type="match status" value="1"/>
</dbReference>
<dbReference type="InterPro" id="IPR001356">
    <property type="entry name" value="HD"/>
</dbReference>
<evidence type="ECO:0008006" key="20">
    <source>
        <dbReference type="Google" id="ProtNLM"/>
    </source>
</evidence>
<dbReference type="AlphaFoldDB" id="A0A8S9NKW8"/>
<keyword evidence="10 11" id="KW-0539">Nucleus</keyword>
<dbReference type="PANTHER" id="PTHR12628">
    <property type="entry name" value="POLYCOMB-LIKE TRANSCRIPTION FACTOR"/>
    <property type="match status" value="1"/>
</dbReference>
<dbReference type="Gene3D" id="1.10.10.60">
    <property type="entry name" value="Homeodomain-like"/>
    <property type="match status" value="1"/>
</dbReference>
<reference evidence="18" key="1">
    <citation type="submission" date="2019-12" db="EMBL/GenBank/DDBJ databases">
        <title>Genome sequencing and annotation of Brassica cretica.</title>
        <authorList>
            <person name="Studholme D.J."/>
            <person name="Sarris P."/>
        </authorList>
    </citation>
    <scope>NUCLEOTIDE SEQUENCE</scope>
    <source>
        <strain evidence="18">PFS-109/04</strain>
        <tissue evidence="18">Leaf</tissue>
    </source>
</reference>
<keyword evidence="7 11" id="KW-0238">DNA-binding</keyword>
<feature type="compositionally biased region" description="Low complexity" evidence="14">
    <location>
        <begin position="96"/>
        <end position="110"/>
    </location>
</feature>
<feature type="transmembrane region" description="Helical" evidence="15">
    <location>
        <begin position="155"/>
        <end position="177"/>
    </location>
</feature>
<dbReference type="GO" id="GO:0010557">
    <property type="term" value="P:positive regulation of macromolecule biosynthetic process"/>
    <property type="evidence" value="ECO:0007669"/>
    <property type="project" value="UniProtKB-ARBA"/>
</dbReference>
<keyword evidence="6" id="KW-0805">Transcription regulation</keyword>
<keyword evidence="8 11" id="KW-0371">Homeobox</keyword>
<evidence type="ECO:0000256" key="15">
    <source>
        <dbReference type="SAM" id="Phobius"/>
    </source>
</evidence>
<dbReference type="FunFam" id="3.30.40.10:FF:000270">
    <property type="entry name" value="pathogenesis-related homeodomain protein-like"/>
    <property type="match status" value="1"/>
</dbReference>
<evidence type="ECO:0000259" key="16">
    <source>
        <dbReference type="PROSITE" id="PS50016"/>
    </source>
</evidence>
<dbReference type="SUPFAM" id="SSF46689">
    <property type="entry name" value="Homeodomain-like"/>
    <property type="match status" value="1"/>
</dbReference>
<feature type="compositionally biased region" description="Acidic residues" evidence="14">
    <location>
        <begin position="423"/>
        <end position="434"/>
    </location>
</feature>
<feature type="region of interest" description="Disordered" evidence="14">
    <location>
        <begin position="413"/>
        <end position="504"/>
    </location>
</feature>
<evidence type="ECO:0000256" key="2">
    <source>
        <dbReference type="ARBA" id="ARBA00007427"/>
    </source>
</evidence>
<proteinExistence type="inferred from homology"/>
<evidence type="ECO:0000256" key="14">
    <source>
        <dbReference type="SAM" id="MobiDB-lite"/>
    </source>
</evidence>
<evidence type="ECO:0000256" key="13">
    <source>
        <dbReference type="RuleBase" id="RU000682"/>
    </source>
</evidence>
<evidence type="ECO:0000256" key="11">
    <source>
        <dbReference type="PROSITE-ProRule" id="PRU00108"/>
    </source>
</evidence>
<feature type="region of interest" description="Disordered" evidence="14">
    <location>
        <begin position="518"/>
        <end position="585"/>
    </location>
</feature>
<dbReference type="FunFam" id="1.10.10.60:FF:000437">
    <property type="entry name" value="pathogenesis-related homeodomain protein"/>
    <property type="match status" value="1"/>
</dbReference>
<feature type="compositionally biased region" description="Basic and acidic residues" evidence="14">
    <location>
        <begin position="642"/>
        <end position="654"/>
    </location>
</feature>
<dbReference type="PROSITE" id="PS50071">
    <property type="entry name" value="HOMEOBOX_2"/>
    <property type="match status" value="1"/>
</dbReference>
<name>A0A8S9NKW8_BRACR</name>